<evidence type="ECO:0000313" key="6">
    <source>
        <dbReference type="EMBL" id="CAH3030830.1"/>
    </source>
</evidence>
<dbReference type="SUPFAM" id="SSF50729">
    <property type="entry name" value="PH domain-like"/>
    <property type="match status" value="1"/>
</dbReference>
<feature type="compositionally biased region" description="Polar residues" evidence="3">
    <location>
        <begin position="414"/>
        <end position="444"/>
    </location>
</feature>
<proteinExistence type="predicted"/>
<dbReference type="PROSITE" id="PS50001">
    <property type="entry name" value="SH2"/>
    <property type="match status" value="1"/>
</dbReference>
<dbReference type="Gene3D" id="3.30.505.10">
    <property type="entry name" value="SH2 domain"/>
    <property type="match status" value="1"/>
</dbReference>
<dbReference type="InterPro" id="IPR000980">
    <property type="entry name" value="SH2"/>
</dbReference>
<feature type="compositionally biased region" description="Basic and acidic residues" evidence="3">
    <location>
        <begin position="236"/>
        <end position="245"/>
    </location>
</feature>
<dbReference type="SMART" id="SM00252">
    <property type="entry name" value="SH2"/>
    <property type="match status" value="1"/>
</dbReference>
<evidence type="ECO:0000259" key="5">
    <source>
        <dbReference type="PROSITE" id="PS50001"/>
    </source>
</evidence>
<dbReference type="EMBL" id="CALNXI010000659">
    <property type="protein sequence ID" value="CAH3030830.1"/>
    <property type="molecule type" value="Genomic_DNA"/>
</dbReference>
<feature type="region of interest" description="Disordered" evidence="3">
    <location>
        <begin position="236"/>
        <end position="457"/>
    </location>
</feature>
<dbReference type="SMART" id="SM00462">
    <property type="entry name" value="PTB"/>
    <property type="match status" value="1"/>
</dbReference>
<dbReference type="InterPro" id="IPR006020">
    <property type="entry name" value="PTB/PI_dom"/>
</dbReference>
<keyword evidence="1 2" id="KW-0727">SH2 domain</keyword>
<feature type="compositionally biased region" description="Polar residues" evidence="3">
    <location>
        <begin position="314"/>
        <end position="324"/>
    </location>
</feature>
<evidence type="ECO:0000256" key="1">
    <source>
        <dbReference type="ARBA" id="ARBA00022999"/>
    </source>
</evidence>
<dbReference type="Pfam" id="PF00640">
    <property type="entry name" value="PID"/>
    <property type="match status" value="1"/>
</dbReference>
<feature type="compositionally biased region" description="Basic and acidic residues" evidence="3">
    <location>
        <begin position="300"/>
        <end position="309"/>
    </location>
</feature>
<keyword evidence="7" id="KW-1185">Reference proteome</keyword>
<dbReference type="Pfam" id="PF00017">
    <property type="entry name" value="SH2"/>
    <property type="match status" value="1"/>
</dbReference>
<dbReference type="InterPro" id="IPR011993">
    <property type="entry name" value="PH-like_dom_sf"/>
</dbReference>
<feature type="compositionally biased region" description="Basic and acidic residues" evidence="3">
    <location>
        <begin position="378"/>
        <end position="388"/>
    </location>
</feature>
<dbReference type="SUPFAM" id="SSF55550">
    <property type="entry name" value="SH2 domain"/>
    <property type="match status" value="1"/>
</dbReference>
<feature type="domain" description="SH2" evidence="5">
    <location>
        <begin position="457"/>
        <end position="548"/>
    </location>
</feature>
<feature type="domain" description="PID" evidence="4">
    <location>
        <begin position="73"/>
        <end position="201"/>
    </location>
</feature>
<dbReference type="Gene3D" id="2.30.29.30">
    <property type="entry name" value="Pleckstrin-homology domain (PH domain)/Phosphotyrosine-binding domain (PTB)"/>
    <property type="match status" value="1"/>
</dbReference>
<evidence type="ECO:0000256" key="3">
    <source>
        <dbReference type="SAM" id="MobiDB-lite"/>
    </source>
</evidence>
<feature type="compositionally biased region" description="Polar residues" evidence="3">
    <location>
        <begin position="366"/>
        <end position="377"/>
    </location>
</feature>
<feature type="region of interest" description="Disordered" evidence="3">
    <location>
        <begin position="1"/>
        <end position="67"/>
    </location>
</feature>
<dbReference type="InterPro" id="IPR036860">
    <property type="entry name" value="SH2_dom_sf"/>
</dbReference>
<evidence type="ECO:0000313" key="7">
    <source>
        <dbReference type="Proteomes" id="UP001159427"/>
    </source>
</evidence>
<comment type="caution">
    <text evidence="6">The sequence shown here is derived from an EMBL/GenBank/DDBJ whole genome shotgun (WGS) entry which is preliminary data.</text>
</comment>
<dbReference type="PANTHER" id="PTHR15832:SF2">
    <property type="entry name" value="SH2 DOMAIN-CONTAINING PROTEIN"/>
    <property type="match status" value="1"/>
</dbReference>
<dbReference type="PRINTS" id="PR00401">
    <property type="entry name" value="SH2DOMAIN"/>
</dbReference>
<dbReference type="PROSITE" id="PS01179">
    <property type="entry name" value="PID"/>
    <property type="match status" value="1"/>
</dbReference>
<dbReference type="PANTHER" id="PTHR15832">
    <property type="entry name" value="SHC (SRC HOMOLOGY DOMAIN C-TERMINAL) ADAPTOR HOMOLOG"/>
    <property type="match status" value="1"/>
</dbReference>
<protein>
    <recommendedName>
        <fullName evidence="8">SH2 domain-containing protein</fullName>
    </recommendedName>
</protein>
<feature type="compositionally biased region" description="Polar residues" evidence="3">
    <location>
        <begin position="262"/>
        <end position="287"/>
    </location>
</feature>
<gene>
    <name evidence="6" type="ORF">PEVE_00038569</name>
</gene>
<accession>A0ABN8MTB4</accession>
<evidence type="ECO:0000256" key="2">
    <source>
        <dbReference type="PROSITE-ProRule" id="PRU00191"/>
    </source>
</evidence>
<feature type="compositionally biased region" description="Acidic residues" evidence="3">
    <location>
        <begin position="36"/>
        <end position="49"/>
    </location>
</feature>
<dbReference type="Proteomes" id="UP001159427">
    <property type="component" value="Unassembled WGS sequence"/>
</dbReference>
<evidence type="ECO:0008006" key="8">
    <source>
        <dbReference type="Google" id="ProtNLM"/>
    </source>
</evidence>
<name>A0ABN8MTB4_9CNID</name>
<evidence type="ECO:0000259" key="4">
    <source>
        <dbReference type="PROSITE" id="PS01179"/>
    </source>
</evidence>
<reference evidence="6 7" key="1">
    <citation type="submission" date="2022-05" db="EMBL/GenBank/DDBJ databases">
        <authorList>
            <consortium name="Genoscope - CEA"/>
            <person name="William W."/>
        </authorList>
    </citation>
    <scope>NUCLEOTIDE SEQUENCE [LARGE SCALE GENOMIC DNA]</scope>
</reference>
<sequence>MFKKKKNKTKDDILNVHNGHQKSHSPKISSNSSTVLDDENGNDSADGFDPEGFVDLNPEEHQPKLLGPKQSCQYIGTFAVTLSGSFKDGETTLTTHKERTRFVKKKLREYRDAQKGVGVFLLISSDGIKVISADGQRVRMAHALQRISFATCDPEFRLFAYMSHNPSPMGTAIHCHVFMTKYVRQVQSLTAMIGKAFQLAFADSKFPKGTELKMEPVSKVVSDEGVVQGRRWAKLEARQGHEHSQHAIVAKMKKHQEKSHGKSPSASQEQSMPSAPSVQPSTSSQGSPFGRRRSFGKAHTPPEVRRSDLAQKNLGGNEQRTNLSDDVVTDAVTDGSPEIERKRLRTPGASQLQPEDRKISAPATIVQDSQKNPQEQNVHVRHERERPLSSEGHIARGRSQTPPPSRSDKKSASVVVTNQQNLMSPIAKSSSDPNLVTKGGSTHKTVSKRNSHENEDWYMPGIPREFVTEMLEKAEEGSFFVRDSQSRPGCYALTMRVPQETSPSGFGNFLIVKVKDGVMIQGFDKVLTDLTSLVEHYSQHADGLPCKLLLGGSNVLCEDEDYICMVPNDPDYQNLSDFTAMMAELN</sequence>
<organism evidence="6 7">
    <name type="scientific">Porites evermanni</name>
    <dbReference type="NCBI Taxonomy" id="104178"/>
    <lineage>
        <taxon>Eukaryota</taxon>
        <taxon>Metazoa</taxon>
        <taxon>Cnidaria</taxon>
        <taxon>Anthozoa</taxon>
        <taxon>Hexacorallia</taxon>
        <taxon>Scleractinia</taxon>
        <taxon>Fungiina</taxon>
        <taxon>Poritidae</taxon>
        <taxon>Porites</taxon>
    </lineage>
</organism>